<dbReference type="GO" id="GO:0006457">
    <property type="term" value="P:protein folding"/>
    <property type="evidence" value="ECO:0007669"/>
    <property type="project" value="TreeGrafter"/>
</dbReference>
<comment type="caution">
    <text evidence="7">The sequence shown here is derived from an EMBL/GenBank/DDBJ whole genome shotgun (WGS) entry which is preliminary data.</text>
</comment>
<dbReference type="GO" id="GO:0050821">
    <property type="term" value="P:protein stabilization"/>
    <property type="evidence" value="ECO:0007669"/>
    <property type="project" value="TreeGrafter"/>
</dbReference>
<evidence type="ECO:0000259" key="6">
    <source>
        <dbReference type="PROSITE" id="PS51501"/>
    </source>
</evidence>
<protein>
    <submittedName>
        <fullName evidence="7">DNL zinc finger protein</fullName>
    </submittedName>
</protein>
<dbReference type="GO" id="GO:0005739">
    <property type="term" value="C:mitochondrion"/>
    <property type="evidence" value="ECO:0007669"/>
    <property type="project" value="TreeGrafter"/>
</dbReference>
<evidence type="ECO:0000256" key="2">
    <source>
        <dbReference type="ARBA" id="ARBA00022771"/>
    </source>
</evidence>
<dbReference type="VEuPathDB" id="ToxoDB:BESB_085390"/>
<proteinExistence type="predicted"/>
<gene>
    <name evidence="7" type="ORF">BESB_085390</name>
</gene>
<name>A0A2A9MD85_BESBE</name>
<dbReference type="Proteomes" id="UP000224006">
    <property type="component" value="Chromosome VIII"/>
</dbReference>
<dbReference type="PROSITE" id="PS51501">
    <property type="entry name" value="ZF_DNL"/>
    <property type="match status" value="1"/>
</dbReference>
<evidence type="ECO:0000313" key="7">
    <source>
        <dbReference type="EMBL" id="PFH33340.1"/>
    </source>
</evidence>
<keyword evidence="1" id="KW-0479">Metal-binding</keyword>
<keyword evidence="2 4" id="KW-0863">Zinc-finger</keyword>
<dbReference type="InterPro" id="IPR024158">
    <property type="entry name" value="Mt_import_TIM15"/>
</dbReference>
<sequence>MALPVAFAVFPLRRALLSASHSSPASAFFLSWSVFCCNTASTVATSRSRRAPRPASSSFASRLSVTSHPSPAASSCISSGVSWRQPTLGLPGARISASPSVGPRGSPSASQRYALAARCRASSTLSSSSSSSSPCASLEATSEQESAGGLNVKIDVSKVLGTGAKKSQDGAEASPPSDLYVLLFTCKPCGTRSAKKFSKRAYHNGVVVIKCPHCASLHLIADNFGWFGESPQTIEDILKEKGEKLLTALTAEDLLDLSDLKASAAGEGERRIDSSETKEP</sequence>
<dbReference type="GO" id="GO:0008270">
    <property type="term" value="F:zinc ion binding"/>
    <property type="evidence" value="ECO:0007669"/>
    <property type="project" value="UniProtKB-KW"/>
</dbReference>
<dbReference type="PANTHER" id="PTHR20922">
    <property type="entry name" value="DNL-TYPE ZINC FINGER PROTEIN"/>
    <property type="match status" value="1"/>
</dbReference>
<dbReference type="GO" id="GO:0051087">
    <property type="term" value="F:protein-folding chaperone binding"/>
    <property type="evidence" value="ECO:0007669"/>
    <property type="project" value="TreeGrafter"/>
</dbReference>
<evidence type="ECO:0000256" key="5">
    <source>
        <dbReference type="SAM" id="MobiDB-lite"/>
    </source>
</evidence>
<dbReference type="PANTHER" id="PTHR20922:SF13">
    <property type="entry name" value="DNL-TYPE ZINC FINGER PROTEIN"/>
    <property type="match status" value="1"/>
</dbReference>
<evidence type="ECO:0000313" key="8">
    <source>
        <dbReference type="Proteomes" id="UP000224006"/>
    </source>
</evidence>
<evidence type="ECO:0000256" key="3">
    <source>
        <dbReference type="ARBA" id="ARBA00022833"/>
    </source>
</evidence>
<feature type="domain" description="DNL-type" evidence="6">
    <location>
        <begin position="175"/>
        <end position="270"/>
    </location>
</feature>
<organism evidence="7 8">
    <name type="scientific">Besnoitia besnoiti</name>
    <name type="common">Apicomplexan protozoan</name>
    <dbReference type="NCBI Taxonomy" id="94643"/>
    <lineage>
        <taxon>Eukaryota</taxon>
        <taxon>Sar</taxon>
        <taxon>Alveolata</taxon>
        <taxon>Apicomplexa</taxon>
        <taxon>Conoidasida</taxon>
        <taxon>Coccidia</taxon>
        <taxon>Eucoccidiorida</taxon>
        <taxon>Eimeriorina</taxon>
        <taxon>Sarcocystidae</taxon>
        <taxon>Besnoitia</taxon>
    </lineage>
</organism>
<dbReference type="OrthoDB" id="512667at2759"/>
<dbReference type="RefSeq" id="XP_029217349.1">
    <property type="nucleotide sequence ID" value="XM_029366889.1"/>
</dbReference>
<dbReference type="STRING" id="94643.A0A2A9MD85"/>
<keyword evidence="3" id="KW-0862">Zinc</keyword>
<dbReference type="GO" id="GO:0030150">
    <property type="term" value="P:protein import into mitochondrial matrix"/>
    <property type="evidence" value="ECO:0007669"/>
    <property type="project" value="TreeGrafter"/>
</dbReference>
<dbReference type="AlphaFoldDB" id="A0A2A9MD85"/>
<keyword evidence="8" id="KW-1185">Reference proteome</keyword>
<evidence type="ECO:0000256" key="4">
    <source>
        <dbReference type="PROSITE-ProRule" id="PRU00834"/>
    </source>
</evidence>
<dbReference type="GeneID" id="40313465"/>
<reference evidence="7 8" key="1">
    <citation type="submission" date="2017-09" db="EMBL/GenBank/DDBJ databases">
        <title>Genome sequencing of Besnoitia besnoiti strain Bb-Ger1.</title>
        <authorList>
            <person name="Schares G."/>
            <person name="Venepally P."/>
            <person name="Lorenzi H.A."/>
        </authorList>
    </citation>
    <scope>NUCLEOTIDE SEQUENCE [LARGE SCALE GENOMIC DNA]</scope>
    <source>
        <strain evidence="7 8">Bb-Ger1</strain>
    </source>
</reference>
<evidence type="ECO:0000256" key="1">
    <source>
        <dbReference type="ARBA" id="ARBA00022723"/>
    </source>
</evidence>
<accession>A0A2A9MD85</accession>
<dbReference type="EMBL" id="NWUJ01000009">
    <property type="protein sequence ID" value="PFH33340.1"/>
    <property type="molecule type" value="Genomic_DNA"/>
</dbReference>
<dbReference type="KEGG" id="bbes:BESB_085390"/>
<feature type="compositionally biased region" description="Low complexity" evidence="5">
    <location>
        <begin position="53"/>
        <end position="67"/>
    </location>
</feature>
<dbReference type="Pfam" id="PF05180">
    <property type="entry name" value="zf-DNL"/>
    <property type="match status" value="1"/>
</dbReference>
<dbReference type="InterPro" id="IPR007853">
    <property type="entry name" value="Znf_DNL-typ"/>
</dbReference>
<feature type="region of interest" description="Disordered" evidence="5">
    <location>
        <begin position="47"/>
        <end position="68"/>
    </location>
</feature>